<organism evidence="7 8">
    <name type="scientific">Cercospora berteroae</name>
    <dbReference type="NCBI Taxonomy" id="357750"/>
    <lineage>
        <taxon>Eukaryota</taxon>
        <taxon>Fungi</taxon>
        <taxon>Dikarya</taxon>
        <taxon>Ascomycota</taxon>
        <taxon>Pezizomycotina</taxon>
        <taxon>Dothideomycetes</taxon>
        <taxon>Dothideomycetidae</taxon>
        <taxon>Mycosphaerellales</taxon>
        <taxon>Mycosphaerellaceae</taxon>
        <taxon>Cercospora</taxon>
    </lineage>
</organism>
<evidence type="ECO:0000313" key="7">
    <source>
        <dbReference type="EMBL" id="PPJ51845.1"/>
    </source>
</evidence>
<comment type="cofactor">
    <cofactor evidence="1 6">
        <name>heme</name>
        <dbReference type="ChEBI" id="CHEBI:30413"/>
    </cofactor>
</comment>
<dbReference type="Pfam" id="PF00067">
    <property type="entry name" value="p450"/>
    <property type="match status" value="1"/>
</dbReference>
<sequence length="535" mass="60965">MQLKGLRVLLPRHELQLLQSIRDHYVQLESSTAQRASYAQPSEERGSLTITDCPLLGGSVLYTAFLGPLSKFPGPRLRALTPLPDLLTVCSGNDAEAAIRLHASYGPVVRVAPNKLSFAGGRSWKEIHGFRKPGEAPILKDHTRYSKPFNGVASLVTETDPAVHARQRKLLSHSFADRTLKELEPLLQHWITLFRCKLEERMRSGEKVDLVKWFNCTTFDIMGDLAFNESLGMLENGEYSDWVKAIFGSVKVLTLIRAVKTTHWLVDMLANEFLVKSPRVQKQGALHWNYAKQRVDRRLARRPERTDLWTNIVKKRDEGEDGLSTEEQYSNASAFMIAGTETTATALSGTVYYLLRNPRYMEKLVQEIRTAHKRPDEITMESTQQLKYQAVLKEGLRMYPPVPIALPRIIPKDGVIIEGEFVPGGTVVGVDQMAVHRSEALYHQPNEFRPERWLAEDPTYQNDCLTSMEPFSTGSQNCIGKNLAWHEMRLILAATLHNFDLHLCEESEDWEKQKVYTFWEKIPLWVTLTPAQQKE</sequence>
<dbReference type="PANTHER" id="PTHR24305">
    <property type="entry name" value="CYTOCHROME P450"/>
    <property type="match status" value="1"/>
</dbReference>
<dbReference type="GO" id="GO:0020037">
    <property type="term" value="F:heme binding"/>
    <property type="evidence" value="ECO:0007669"/>
    <property type="project" value="InterPro"/>
</dbReference>
<proteinExistence type="inferred from homology"/>
<dbReference type="GO" id="GO:0005506">
    <property type="term" value="F:iron ion binding"/>
    <property type="evidence" value="ECO:0007669"/>
    <property type="project" value="InterPro"/>
</dbReference>
<evidence type="ECO:0000256" key="1">
    <source>
        <dbReference type="ARBA" id="ARBA00001971"/>
    </source>
</evidence>
<dbReference type="Gene3D" id="1.10.630.10">
    <property type="entry name" value="Cytochrome P450"/>
    <property type="match status" value="1"/>
</dbReference>
<gene>
    <name evidence="7" type="ORF">CBER1_09565</name>
</gene>
<evidence type="ECO:0000256" key="5">
    <source>
        <dbReference type="ARBA" id="ARBA00023004"/>
    </source>
</evidence>
<dbReference type="PRINTS" id="PR00385">
    <property type="entry name" value="P450"/>
</dbReference>
<accession>A0A2S6BWI7</accession>
<feature type="binding site" description="axial binding residue" evidence="6">
    <location>
        <position position="478"/>
    </location>
    <ligand>
        <name>heme</name>
        <dbReference type="ChEBI" id="CHEBI:30413"/>
    </ligand>
    <ligandPart>
        <name>Fe</name>
        <dbReference type="ChEBI" id="CHEBI:18248"/>
    </ligandPart>
</feature>
<evidence type="ECO:0000256" key="2">
    <source>
        <dbReference type="ARBA" id="ARBA00010617"/>
    </source>
</evidence>
<dbReference type="AlphaFoldDB" id="A0A2S6BWI7"/>
<dbReference type="OrthoDB" id="1470350at2759"/>
<dbReference type="STRING" id="357750.A0A2S6BWI7"/>
<name>A0A2S6BWI7_9PEZI</name>
<evidence type="ECO:0000313" key="8">
    <source>
        <dbReference type="Proteomes" id="UP000237631"/>
    </source>
</evidence>
<dbReference type="Proteomes" id="UP000237631">
    <property type="component" value="Unassembled WGS sequence"/>
</dbReference>
<dbReference type="PANTHER" id="PTHR24305:SF210">
    <property type="entry name" value="CYTOCHROME P450 MONOOXYGENASE ASQL-RELATED"/>
    <property type="match status" value="1"/>
</dbReference>
<comment type="caution">
    <text evidence="7">The sequence shown here is derived from an EMBL/GenBank/DDBJ whole genome shotgun (WGS) entry which is preliminary data.</text>
</comment>
<dbReference type="InterPro" id="IPR001128">
    <property type="entry name" value="Cyt_P450"/>
</dbReference>
<evidence type="ECO:0000256" key="4">
    <source>
        <dbReference type="ARBA" id="ARBA00022723"/>
    </source>
</evidence>
<dbReference type="GO" id="GO:0016705">
    <property type="term" value="F:oxidoreductase activity, acting on paired donors, with incorporation or reduction of molecular oxygen"/>
    <property type="evidence" value="ECO:0007669"/>
    <property type="project" value="InterPro"/>
</dbReference>
<dbReference type="InterPro" id="IPR050121">
    <property type="entry name" value="Cytochrome_P450_monoxygenase"/>
</dbReference>
<comment type="similarity">
    <text evidence="2">Belongs to the cytochrome P450 family.</text>
</comment>
<keyword evidence="4 6" id="KW-0479">Metal-binding</keyword>
<dbReference type="CDD" id="cd11058">
    <property type="entry name" value="CYP60B-like"/>
    <property type="match status" value="1"/>
</dbReference>
<dbReference type="PRINTS" id="PR00463">
    <property type="entry name" value="EP450I"/>
</dbReference>
<keyword evidence="3 6" id="KW-0349">Heme</keyword>
<evidence type="ECO:0000256" key="3">
    <source>
        <dbReference type="ARBA" id="ARBA00022617"/>
    </source>
</evidence>
<dbReference type="SUPFAM" id="SSF48264">
    <property type="entry name" value="Cytochrome P450"/>
    <property type="match status" value="1"/>
</dbReference>
<keyword evidence="8" id="KW-1185">Reference proteome</keyword>
<evidence type="ECO:0000256" key="6">
    <source>
        <dbReference type="PIRSR" id="PIRSR602401-1"/>
    </source>
</evidence>
<dbReference type="EMBL" id="PNEN01001736">
    <property type="protein sequence ID" value="PPJ51845.1"/>
    <property type="molecule type" value="Genomic_DNA"/>
</dbReference>
<protein>
    <submittedName>
        <fullName evidence="7">Uncharacterized protein</fullName>
    </submittedName>
</protein>
<keyword evidence="5 6" id="KW-0408">Iron</keyword>
<dbReference type="InterPro" id="IPR036396">
    <property type="entry name" value="Cyt_P450_sf"/>
</dbReference>
<dbReference type="InterPro" id="IPR002401">
    <property type="entry name" value="Cyt_P450_E_grp-I"/>
</dbReference>
<reference evidence="8" key="1">
    <citation type="journal article" date="2017" name="bioRxiv">
        <title>Conservation of a gene cluster reveals novel cercosporin biosynthetic mechanisms and extends production to the genus Colletotrichum.</title>
        <authorList>
            <person name="de Jonge R."/>
            <person name="Ebert M.K."/>
            <person name="Huitt-Roehl C.R."/>
            <person name="Pal P."/>
            <person name="Suttle J.C."/>
            <person name="Spanner R.E."/>
            <person name="Neubauer J.D."/>
            <person name="Jurick W.M.II."/>
            <person name="Stott K.A."/>
            <person name="Secor G.A."/>
            <person name="Thomma B.P.H.J."/>
            <person name="Van de Peer Y."/>
            <person name="Townsend C.A."/>
            <person name="Bolton M.D."/>
        </authorList>
    </citation>
    <scope>NUCLEOTIDE SEQUENCE [LARGE SCALE GENOMIC DNA]</scope>
    <source>
        <strain evidence="8">CBS538.71</strain>
    </source>
</reference>
<dbReference type="GO" id="GO:0004497">
    <property type="term" value="F:monooxygenase activity"/>
    <property type="evidence" value="ECO:0007669"/>
    <property type="project" value="InterPro"/>
</dbReference>